<keyword evidence="2" id="KW-0808">Transferase</keyword>
<comment type="caution">
    <text evidence="2">The sequence shown here is derived from an EMBL/GenBank/DDBJ whole genome shotgun (WGS) entry which is preliminary data.</text>
</comment>
<sequence>MLPGIVVRNSFRLVAQGHRQEEGIVMLKSLLHACFMVRFDEEVICHSTEGDLWILNIQERRRHHCKSLFLRGTKEISLCLFKEIKSTPTTSIGSSGSKDFQVSYRPPMLGFMVHRESPFVLEAYSDSDYAGANKDRKSITSGCQFLGRRLLSWQCKKQTIVATSSTEAEGGFESPTHIEIPESCLPLRKRVRFASPIPSHEVGESSAAGAARQDKHAIARGDTYSSSRGEDLYGFVYRDMPVHRRLAVMIEREAKIAREAWGISMDASDYAVQMFSRIIETEGDYRDMASDNKKQVHVDLRSLRLRKDTDTDGRVSEAAWTRLYIRSGIAWAPGGGLAERQADNKRKYDDTARNNQNQQPNKRQNTGRAYAAGNGHFKKDCPKWKNNNNRGNQAGNTKAQAKVYAMGNAGANPDNNVVTSTFLLNNRYASILFDTGADRSFVSTAFSSRIVITPTALDHDYNVELADGRIVRLNIKIRGCTLKRL</sequence>
<evidence type="ECO:0000256" key="1">
    <source>
        <dbReference type="SAM" id="MobiDB-lite"/>
    </source>
</evidence>
<gene>
    <name evidence="2" type="ORF">Tco_0702595</name>
</gene>
<evidence type="ECO:0000313" key="3">
    <source>
        <dbReference type="Proteomes" id="UP001151760"/>
    </source>
</evidence>
<dbReference type="CDD" id="cd00303">
    <property type="entry name" value="retropepsin_like"/>
    <property type="match status" value="1"/>
</dbReference>
<dbReference type="PROSITE" id="PS00141">
    <property type="entry name" value="ASP_PROTEASE"/>
    <property type="match status" value="1"/>
</dbReference>
<keyword evidence="2" id="KW-0695">RNA-directed DNA polymerase</keyword>
<dbReference type="PANTHER" id="PTHR11439">
    <property type="entry name" value="GAG-POL-RELATED RETROTRANSPOSON"/>
    <property type="match status" value="1"/>
</dbReference>
<organism evidence="2 3">
    <name type="scientific">Tanacetum coccineum</name>
    <dbReference type="NCBI Taxonomy" id="301880"/>
    <lineage>
        <taxon>Eukaryota</taxon>
        <taxon>Viridiplantae</taxon>
        <taxon>Streptophyta</taxon>
        <taxon>Embryophyta</taxon>
        <taxon>Tracheophyta</taxon>
        <taxon>Spermatophyta</taxon>
        <taxon>Magnoliopsida</taxon>
        <taxon>eudicotyledons</taxon>
        <taxon>Gunneridae</taxon>
        <taxon>Pentapetalae</taxon>
        <taxon>asterids</taxon>
        <taxon>campanulids</taxon>
        <taxon>Asterales</taxon>
        <taxon>Asteraceae</taxon>
        <taxon>Asteroideae</taxon>
        <taxon>Anthemideae</taxon>
        <taxon>Anthemidinae</taxon>
        <taxon>Tanacetum</taxon>
    </lineage>
</organism>
<evidence type="ECO:0000313" key="2">
    <source>
        <dbReference type="EMBL" id="GJS69754.1"/>
    </source>
</evidence>
<proteinExistence type="predicted"/>
<dbReference type="EMBL" id="BQNB010009884">
    <property type="protein sequence ID" value="GJS69754.1"/>
    <property type="molecule type" value="Genomic_DNA"/>
</dbReference>
<dbReference type="CDD" id="cd09272">
    <property type="entry name" value="RNase_HI_RT_Ty1"/>
    <property type="match status" value="1"/>
</dbReference>
<reference evidence="2" key="2">
    <citation type="submission" date="2022-01" db="EMBL/GenBank/DDBJ databases">
        <authorList>
            <person name="Yamashiro T."/>
            <person name="Shiraishi A."/>
            <person name="Satake H."/>
            <person name="Nakayama K."/>
        </authorList>
    </citation>
    <scope>NUCLEOTIDE SEQUENCE</scope>
</reference>
<reference evidence="2" key="1">
    <citation type="journal article" date="2022" name="Int. J. Mol. Sci.">
        <title>Draft Genome of Tanacetum Coccineum: Genomic Comparison of Closely Related Tanacetum-Family Plants.</title>
        <authorList>
            <person name="Yamashiro T."/>
            <person name="Shiraishi A."/>
            <person name="Nakayama K."/>
            <person name="Satake H."/>
        </authorList>
    </citation>
    <scope>NUCLEOTIDE SEQUENCE</scope>
</reference>
<keyword evidence="2" id="KW-0548">Nucleotidyltransferase</keyword>
<dbReference type="PANTHER" id="PTHR11439:SF495">
    <property type="entry name" value="REVERSE TRANSCRIPTASE, RNA-DEPENDENT DNA POLYMERASE-RELATED"/>
    <property type="match status" value="1"/>
</dbReference>
<feature type="compositionally biased region" description="Basic and acidic residues" evidence="1">
    <location>
        <begin position="340"/>
        <end position="352"/>
    </location>
</feature>
<protein>
    <submittedName>
        <fullName evidence="2">Reverse transcriptase domain-containing protein</fullName>
    </submittedName>
</protein>
<dbReference type="Pfam" id="PF08284">
    <property type="entry name" value="RVP_2"/>
    <property type="match status" value="1"/>
</dbReference>
<dbReference type="GO" id="GO:0003964">
    <property type="term" value="F:RNA-directed DNA polymerase activity"/>
    <property type="evidence" value="ECO:0007669"/>
    <property type="project" value="UniProtKB-KW"/>
</dbReference>
<feature type="region of interest" description="Disordered" evidence="1">
    <location>
        <begin position="340"/>
        <end position="393"/>
    </location>
</feature>
<dbReference type="Proteomes" id="UP001151760">
    <property type="component" value="Unassembled WGS sequence"/>
</dbReference>
<feature type="compositionally biased region" description="Low complexity" evidence="1">
    <location>
        <begin position="353"/>
        <end position="364"/>
    </location>
</feature>
<name>A0ABQ4XWF0_9ASTR</name>
<keyword evidence="3" id="KW-1185">Reference proteome</keyword>
<dbReference type="InterPro" id="IPR001969">
    <property type="entry name" value="Aspartic_peptidase_AS"/>
</dbReference>
<accession>A0ABQ4XWF0</accession>